<evidence type="ECO:0000256" key="10">
    <source>
        <dbReference type="SAM" id="Phobius"/>
    </source>
</evidence>
<dbReference type="InterPro" id="IPR017871">
    <property type="entry name" value="ABC_transporter-like_CS"/>
</dbReference>
<dbReference type="InterPro" id="IPR003593">
    <property type="entry name" value="AAA+_ATPase"/>
</dbReference>
<reference evidence="13 14" key="1">
    <citation type="journal article" date="2024" name="Science">
        <title>Giant polyketide synthase enzymes in the biosynthesis of giant marine polyether toxins.</title>
        <authorList>
            <person name="Fallon T.R."/>
            <person name="Shende V.V."/>
            <person name="Wierzbicki I.H."/>
            <person name="Pendleton A.L."/>
            <person name="Watervoot N.F."/>
            <person name="Auber R.P."/>
            <person name="Gonzalez D.J."/>
            <person name="Wisecaver J.H."/>
            <person name="Moore B.S."/>
        </authorList>
    </citation>
    <scope>NUCLEOTIDE SEQUENCE [LARGE SCALE GENOMIC DNA]</scope>
    <source>
        <strain evidence="13 14">12B1</strain>
    </source>
</reference>
<evidence type="ECO:0000256" key="4">
    <source>
        <dbReference type="ARBA" id="ARBA00022692"/>
    </source>
</evidence>
<feature type="transmembrane region" description="Helical" evidence="10">
    <location>
        <begin position="890"/>
        <end position="911"/>
    </location>
</feature>
<evidence type="ECO:0000313" key="13">
    <source>
        <dbReference type="EMBL" id="KAL1522400.1"/>
    </source>
</evidence>
<dbReference type="CDD" id="cd18578">
    <property type="entry name" value="ABC_6TM_Pgp_ABCB1_D2_like"/>
    <property type="match status" value="1"/>
</dbReference>
<feature type="domain" description="ABC transporter" evidence="11">
    <location>
        <begin position="516"/>
        <end position="756"/>
    </location>
</feature>
<feature type="region of interest" description="Disordered" evidence="9">
    <location>
        <begin position="778"/>
        <end position="807"/>
    </location>
</feature>
<dbReference type="InterPro" id="IPR027417">
    <property type="entry name" value="P-loop_NTPase"/>
</dbReference>
<evidence type="ECO:0000256" key="8">
    <source>
        <dbReference type="ARBA" id="ARBA00023136"/>
    </source>
</evidence>
<dbReference type="InterPro" id="IPR036640">
    <property type="entry name" value="ABC1_TM_sf"/>
</dbReference>
<dbReference type="Pfam" id="PF00664">
    <property type="entry name" value="ABC_membrane"/>
    <property type="match status" value="2"/>
</dbReference>
<feature type="domain" description="ABC transmembrane type-1" evidence="12">
    <location>
        <begin position="60"/>
        <end position="313"/>
    </location>
</feature>
<dbReference type="GO" id="GO:0090374">
    <property type="term" value="P:oligopeptide export from mitochondrion"/>
    <property type="evidence" value="ECO:0007669"/>
    <property type="project" value="TreeGrafter"/>
</dbReference>
<dbReference type="GO" id="GO:0005524">
    <property type="term" value="F:ATP binding"/>
    <property type="evidence" value="ECO:0007669"/>
    <property type="project" value="UniProtKB-KW"/>
</dbReference>
<dbReference type="PROSITE" id="PS50929">
    <property type="entry name" value="ABC_TM1F"/>
    <property type="match status" value="2"/>
</dbReference>
<dbReference type="Gene3D" id="3.40.50.300">
    <property type="entry name" value="P-loop containing nucleotide triphosphate hydrolases"/>
    <property type="match status" value="2"/>
</dbReference>
<dbReference type="InterPro" id="IPR003439">
    <property type="entry name" value="ABC_transporter-like_ATP-bd"/>
</dbReference>
<dbReference type="GO" id="GO:0015421">
    <property type="term" value="F:ABC-type oligopeptide transporter activity"/>
    <property type="evidence" value="ECO:0007669"/>
    <property type="project" value="TreeGrafter"/>
</dbReference>
<dbReference type="InterPro" id="IPR039421">
    <property type="entry name" value="Type_1_exporter"/>
</dbReference>
<keyword evidence="3" id="KW-0813">Transport</keyword>
<evidence type="ECO:0000256" key="7">
    <source>
        <dbReference type="ARBA" id="ARBA00022989"/>
    </source>
</evidence>
<keyword evidence="14" id="KW-1185">Reference proteome</keyword>
<accession>A0AB34JN13</accession>
<feature type="transmembrane region" description="Helical" evidence="10">
    <location>
        <begin position="56"/>
        <end position="78"/>
    </location>
</feature>
<feature type="transmembrane region" description="Helical" evidence="10">
    <location>
        <begin position="168"/>
        <end position="192"/>
    </location>
</feature>
<comment type="subcellular location">
    <subcellularLocation>
        <location evidence="1">Membrane</location>
        <topology evidence="1">Multi-pass membrane protein</topology>
    </subcellularLocation>
</comment>
<feature type="domain" description="ABC transmembrane type-1" evidence="12">
    <location>
        <begin position="892"/>
        <end position="1159"/>
    </location>
</feature>
<dbReference type="PANTHER" id="PTHR43394:SF18">
    <property type="entry name" value="ABC TRANSPORTER B FAMILY MEMBER 11-LIKE"/>
    <property type="match status" value="1"/>
</dbReference>
<comment type="caution">
    <text evidence="13">The sequence shown here is derived from an EMBL/GenBank/DDBJ whole genome shotgun (WGS) entry which is preliminary data.</text>
</comment>
<feature type="domain" description="ABC transporter" evidence="11">
    <location>
        <begin position="1235"/>
        <end position="1475"/>
    </location>
</feature>
<dbReference type="InterPro" id="IPR011527">
    <property type="entry name" value="ABC1_TM_dom"/>
</dbReference>
<dbReference type="PROSITE" id="PS50893">
    <property type="entry name" value="ABC_TRANSPORTER_2"/>
    <property type="match status" value="2"/>
</dbReference>
<keyword evidence="6" id="KW-0067">ATP-binding</keyword>
<evidence type="ECO:0000256" key="1">
    <source>
        <dbReference type="ARBA" id="ARBA00004141"/>
    </source>
</evidence>
<evidence type="ECO:0000256" key="9">
    <source>
        <dbReference type="SAM" id="MobiDB-lite"/>
    </source>
</evidence>
<name>A0AB34JN13_PRYPA</name>
<organism evidence="13 14">
    <name type="scientific">Prymnesium parvum</name>
    <name type="common">Toxic golden alga</name>
    <dbReference type="NCBI Taxonomy" id="97485"/>
    <lineage>
        <taxon>Eukaryota</taxon>
        <taxon>Haptista</taxon>
        <taxon>Haptophyta</taxon>
        <taxon>Prymnesiophyceae</taxon>
        <taxon>Prymnesiales</taxon>
        <taxon>Prymnesiaceae</taxon>
        <taxon>Prymnesium</taxon>
    </lineage>
</organism>
<evidence type="ECO:0000259" key="12">
    <source>
        <dbReference type="PROSITE" id="PS50929"/>
    </source>
</evidence>
<proteinExistence type="inferred from homology"/>
<keyword evidence="5" id="KW-0547">Nucleotide-binding</keyword>
<comment type="similarity">
    <text evidence="2">Belongs to the ABC transporter superfamily. ABCB family. Multidrug resistance exporter (TC 3.A.1.201) subfamily.</text>
</comment>
<evidence type="ECO:0000256" key="6">
    <source>
        <dbReference type="ARBA" id="ARBA00022840"/>
    </source>
</evidence>
<feature type="transmembrane region" description="Helical" evidence="10">
    <location>
        <begin position="98"/>
        <end position="119"/>
    </location>
</feature>
<dbReference type="Proteomes" id="UP001515480">
    <property type="component" value="Unassembled WGS sequence"/>
</dbReference>
<dbReference type="FunFam" id="3.40.50.300:FF:000251">
    <property type="entry name" value="ABC transporter B family member 19"/>
    <property type="match status" value="1"/>
</dbReference>
<dbReference type="GO" id="GO:0005743">
    <property type="term" value="C:mitochondrial inner membrane"/>
    <property type="evidence" value="ECO:0007669"/>
    <property type="project" value="TreeGrafter"/>
</dbReference>
<dbReference type="SMART" id="SM00382">
    <property type="entry name" value="AAA"/>
    <property type="match status" value="2"/>
</dbReference>
<dbReference type="SUPFAM" id="SSF52540">
    <property type="entry name" value="P-loop containing nucleoside triphosphate hydrolases"/>
    <property type="match status" value="2"/>
</dbReference>
<dbReference type="EMBL" id="JBGBPQ010000006">
    <property type="protein sequence ID" value="KAL1522400.1"/>
    <property type="molecule type" value="Genomic_DNA"/>
</dbReference>
<gene>
    <name evidence="13" type="ORF">AB1Y20_017390</name>
</gene>
<dbReference type="SUPFAM" id="SSF90123">
    <property type="entry name" value="ABC transporter transmembrane region"/>
    <property type="match status" value="2"/>
</dbReference>
<dbReference type="GO" id="GO:0016887">
    <property type="term" value="F:ATP hydrolysis activity"/>
    <property type="evidence" value="ECO:0007669"/>
    <property type="project" value="InterPro"/>
</dbReference>
<protein>
    <recommendedName>
        <fullName evidence="15">Bile salt export pump</fullName>
    </recommendedName>
</protein>
<dbReference type="Gene3D" id="1.20.1560.10">
    <property type="entry name" value="ABC transporter type 1, transmembrane domain"/>
    <property type="match status" value="3"/>
</dbReference>
<evidence type="ECO:0008006" key="15">
    <source>
        <dbReference type="Google" id="ProtNLM"/>
    </source>
</evidence>
<dbReference type="Pfam" id="PF00005">
    <property type="entry name" value="ABC_tran"/>
    <property type="match status" value="2"/>
</dbReference>
<evidence type="ECO:0000256" key="3">
    <source>
        <dbReference type="ARBA" id="ARBA00022448"/>
    </source>
</evidence>
<evidence type="ECO:0000256" key="5">
    <source>
        <dbReference type="ARBA" id="ARBA00022741"/>
    </source>
</evidence>
<dbReference type="PANTHER" id="PTHR43394">
    <property type="entry name" value="ATP-DEPENDENT PERMEASE MDL1, MITOCHONDRIAL"/>
    <property type="match status" value="1"/>
</dbReference>
<dbReference type="PROSITE" id="PS00211">
    <property type="entry name" value="ABC_TRANSPORTER_1"/>
    <property type="match status" value="2"/>
</dbReference>
<feature type="transmembrane region" description="Helical" evidence="10">
    <location>
        <begin position="1130"/>
        <end position="1150"/>
    </location>
</feature>
<feature type="compositionally biased region" description="Basic and acidic residues" evidence="9">
    <location>
        <begin position="778"/>
        <end position="787"/>
    </location>
</feature>
<feature type="transmembrane region" description="Helical" evidence="10">
    <location>
        <begin position="198"/>
        <end position="215"/>
    </location>
</feature>
<evidence type="ECO:0000313" key="14">
    <source>
        <dbReference type="Proteomes" id="UP001515480"/>
    </source>
</evidence>
<evidence type="ECO:0000256" key="2">
    <source>
        <dbReference type="ARBA" id="ARBA00007577"/>
    </source>
</evidence>
<dbReference type="FunFam" id="3.40.50.300:FF:000836">
    <property type="entry name" value="ABC transporter B family member 25"/>
    <property type="match status" value="1"/>
</dbReference>
<feature type="transmembrane region" description="Helical" evidence="10">
    <location>
        <begin position="1038"/>
        <end position="1059"/>
    </location>
</feature>
<feature type="transmembrane region" description="Helical" evidence="10">
    <location>
        <begin position="931"/>
        <end position="948"/>
    </location>
</feature>
<keyword evidence="7 10" id="KW-1133">Transmembrane helix</keyword>
<sequence length="1480" mass="158871">MLPREVAIELPDEDRPRLSDGGDPSHSKNASLLLGAPDVRSAPLRALLTFASPLDCLYLAIGCLCKAAYGALAVVMLLVIGDVFRSAANLFDTGKTVFWQLALFGLGAFLLESADTWLIEKAKHRQIAEWKKAYVKSILRQDVGWYDINHPQELSSRMGEAIVKIEKGLSVATSNIFMCAGQFVAGCVLGLIKSWDVALVSLAIALCTYMPAMLAQMRTISIKSKLTAEAYGVAGGVASEVLGALRTVSSFGLELPSLKRYDDNLGVAEKVGLGAVLKITFFVATSNSAMYYVLGMGILYSALRLSEDYYDSGFAWSPENFSFCALECNPYDPFQIMPNFTNCSTRSPYALEPLRMSCKVSDDLSVFDTSDGNILLTLLTSIPSMLFANQSRRLEFFEEQFEIHGKADHCQYELAQAARAAPYTPIPSRWCGAVNEKTGWGKGQGKDVYATCGQVYIAFNAVFFGVFGLSQIGLPLKNLVEARVAVADVLKTINRKPSIDSFDDSGQALTSVQGKIDVVDVTFAYPAAPDNLVCKGYSLSIPAGSSCALVGPSGSGKSTIVALLERFYDPSSGAVLLDGVDIRLLNVKDLRRRLGLVGQEPVLFMGTVAENIKIGAGGEATQAEIEEAAKMANAHEFITKALSNGYDTQVGYGGGKLSGGQKQRVAIARAIIKKPSVLLLDEATSALDNTSEKIVQEALDKIMQVAPHTTVTIAHRLTTIKGCNKIAVVKQGRIVEEGTWDELLAIGGGGLFHQLAFKQQQQMNADTDMMMHINEERAESQRLREARQSVSSSGAKPRRSDAGKRSSIGRSGVFASGVLSSFSADQGAAFVADHMMSSSAKASVSVGSPKFGNTTSAARVTNSEAEEATKALPSNASKRLLALTPGDEPLYALGTLCAVATGAIKGLFGLFMIKSISTMQTNDPDAIRKNAIPWALMFVLIGVLNNVVEFIGQNALGRTGEHLTKRLRYELMSILLRQEIGYFDDERNSVGELSEFLGEKVTFVQGIMGEKIGSIAQIQSMLVTCIVVMFVAGSWRVALVVLGFFPIMAAAMALALASIMGGSQSAGKVDETESNEKTAGSVIGEVVTGIRTVASFNAELRFFDDYSTKVLGIRDEAVGRTLKAGITTGLAFALIYVIMGVQLLYGLWLASVGVFGGGDPTAIINGCRDSAPDYIDGVLIPIMVMMQMSLVMNLATDATAANNAALELFERLDRRSLRDPLSNAGEVLPEVKGVIQCKDVHFAYPTRPRFLICKGYNLTIEGGQVCAFAGPSGSGKSTMIALLQRFYDPIAGQVLLDGYDICSLNLAWLRRQFGLVGQEPVLFNGTVAENIGQGKVGGATQDEIEWAAKAANAHDFILNDLGNGYSTQVGLRGGMLSGGQKQRVAIARALVRKPAVMLLDEATSALDNESERVVQAALDEIMTKQKRTTIMIAHRLSTIRKADKIAVISNGVIKEEGTHDELLKIGSTGIYYGLVKASQE</sequence>
<evidence type="ECO:0000259" key="11">
    <source>
        <dbReference type="PROSITE" id="PS50893"/>
    </source>
</evidence>
<keyword evidence="8 10" id="KW-0472">Membrane</keyword>
<keyword evidence="4 10" id="KW-0812">Transmembrane</keyword>
<dbReference type="CDD" id="cd03249">
    <property type="entry name" value="ABC_MTABC3_MDL1_MDL2"/>
    <property type="match status" value="1"/>
</dbReference>